<dbReference type="InterPro" id="IPR011042">
    <property type="entry name" value="6-blade_b-propeller_TolB-like"/>
</dbReference>
<feature type="signal peptide" evidence="6">
    <location>
        <begin position="1"/>
        <end position="22"/>
    </location>
</feature>
<dbReference type="PROSITE" id="PS51007">
    <property type="entry name" value="CYTC"/>
    <property type="match status" value="1"/>
</dbReference>
<dbReference type="InterPro" id="IPR009056">
    <property type="entry name" value="Cyt_c-like_dom"/>
</dbReference>
<comment type="caution">
    <text evidence="8">The sequence shown here is derived from an EMBL/GenBank/DDBJ whole genome shotgun (WGS) entry which is preliminary data.</text>
</comment>
<evidence type="ECO:0000256" key="3">
    <source>
        <dbReference type="ARBA" id="ARBA00023004"/>
    </source>
</evidence>
<dbReference type="SUPFAM" id="SSF63829">
    <property type="entry name" value="Calcium-dependent phosphotriesterase"/>
    <property type="match status" value="1"/>
</dbReference>
<keyword evidence="1 4" id="KW-0349">Heme</keyword>
<keyword evidence="6" id="KW-0732">Signal</keyword>
<dbReference type="PANTHER" id="PTHR33546:SF1">
    <property type="entry name" value="LARGE, MULTIFUNCTIONAL SECRETED PROTEIN"/>
    <property type="match status" value="1"/>
</dbReference>
<dbReference type="Gene3D" id="2.120.10.30">
    <property type="entry name" value="TolB, C-terminal domain"/>
    <property type="match status" value="1"/>
</dbReference>
<feature type="chain" id="PRO_5046585834" evidence="6">
    <location>
        <begin position="23"/>
        <end position="855"/>
    </location>
</feature>
<sequence>MKPVCPRLAAILLALAGPLAGASPFFDPGVPVHATPVDAGVSGIIARGLLIRTGGDGWVVFDQDLLRPALWFQAPAGKPPVSLVMMSQASWEKATQKGGVKPPVPTAPGLALSPALPGVGATPDALLKDPRPTFGNDPGRGGLESSGRRFLGYHLAGDAGVLSYQCGETVVREWYEGDRSNLSRHLAAAAGGEMLFLVTAGDFEVKGSTATSPALQVSANHPGVKLEARDGHLVARLAASKQERRVSLSYGSDRTGAAGKTPAAPVAYPPRWKQGIDTRISESARSGPGWVLDKVGLPEGNPWKRRVRPADIVFLTPEEAAVVTFEGDVWRVDLAGGRVRWTRIAAGLSEPLSIEQVKGVVQIHTRNGLVRLRDLNNDGETDFYENHSSLLLQTAGLRGYPLDMEVDDEGNTWASTGGIVTDDRALTNKPSPNPHTGAIVKVSADGKSVTVVGKHAREPFFGRDPQNGHLVMSEQQGHWEPSSGSFPVPEGASFGFGYADASNITPPAVWIPHDQDTSSSSPMWLRGTAFKPWEGGILQLSYGTGRLFLVRHGDGWPAKEGAVIPLGIDTGIPVLHARTHPADGSIWLAGFRIYDSGAPDLQALARLRPAKEPLAAPVDARVVKEGVVISFATPVEPSSVKADGVQAKEWQYRRSGGYGSPRLKRDGKQGVDPVATGGTFLSKDGKSVFIHIPDLRPTMQLEISHRFYVKGGKDEPRSLFFTVASPPPAAWATLGFEVPKLDPAAASVHGSATANATPTVELGKELSTRYGCIACHSLDGAKEGHSGPTWKALYGSERRFTKGTPRKADDAYLIESMLDPGKAIVEGFSLGMGSYAGVLSESEMQSIVLFIKSLK</sequence>
<organism evidence="8 9">
    <name type="scientific">Luteolibacter arcticus</name>
    <dbReference type="NCBI Taxonomy" id="1581411"/>
    <lineage>
        <taxon>Bacteria</taxon>
        <taxon>Pseudomonadati</taxon>
        <taxon>Verrucomicrobiota</taxon>
        <taxon>Verrucomicrobiia</taxon>
        <taxon>Verrucomicrobiales</taxon>
        <taxon>Verrucomicrobiaceae</taxon>
        <taxon>Luteolibacter</taxon>
    </lineage>
</organism>
<evidence type="ECO:0000313" key="9">
    <source>
        <dbReference type="Proteomes" id="UP001320876"/>
    </source>
</evidence>
<proteinExistence type="predicted"/>
<keyword evidence="3 4" id="KW-0408">Iron</keyword>
<accession>A0ABT3GQ45</accession>
<dbReference type="Pfam" id="PF00034">
    <property type="entry name" value="Cytochrom_C"/>
    <property type="match status" value="1"/>
</dbReference>
<dbReference type="InterPro" id="IPR036909">
    <property type="entry name" value="Cyt_c-like_dom_sf"/>
</dbReference>
<evidence type="ECO:0000256" key="4">
    <source>
        <dbReference type="PROSITE-ProRule" id="PRU00433"/>
    </source>
</evidence>
<evidence type="ECO:0000256" key="2">
    <source>
        <dbReference type="ARBA" id="ARBA00022723"/>
    </source>
</evidence>
<feature type="region of interest" description="Disordered" evidence="5">
    <location>
        <begin position="249"/>
        <end position="268"/>
    </location>
</feature>
<dbReference type="Gene3D" id="1.10.760.10">
    <property type="entry name" value="Cytochrome c-like domain"/>
    <property type="match status" value="1"/>
</dbReference>
<gene>
    <name evidence="8" type="ORF">OKA05_24025</name>
</gene>
<feature type="domain" description="Cytochrome c" evidence="7">
    <location>
        <begin position="758"/>
        <end position="855"/>
    </location>
</feature>
<dbReference type="PANTHER" id="PTHR33546">
    <property type="entry name" value="LARGE, MULTIFUNCTIONAL SECRETED PROTEIN-RELATED"/>
    <property type="match status" value="1"/>
</dbReference>
<keyword evidence="2 4" id="KW-0479">Metal-binding</keyword>
<evidence type="ECO:0000256" key="1">
    <source>
        <dbReference type="ARBA" id="ARBA00022617"/>
    </source>
</evidence>
<reference evidence="8 9" key="1">
    <citation type="submission" date="2022-10" db="EMBL/GenBank/DDBJ databases">
        <title>Luteolibacter arcticus strain CCTCC AB 2014275, whole genome shotgun sequencing project.</title>
        <authorList>
            <person name="Zhao G."/>
            <person name="Shen L."/>
        </authorList>
    </citation>
    <scope>NUCLEOTIDE SEQUENCE [LARGE SCALE GENOMIC DNA]</scope>
    <source>
        <strain evidence="8 9">CCTCC AB 2014275</strain>
    </source>
</reference>
<protein>
    <submittedName>
        <fullName evidence="8">Cytochrome c</fullName>
    </submittedName>
</protein>
<keyword evidence="9" id="KW-1185">Reference proteome</keyword>
<evidence type="ECO:0000259" key="7">
    <source>
        <dbReference type="PROSITE" id="PS51007"/>
    </source>
</evidence>
<evidence type="ECO:0000256" key="6">
    <source>
        <dbReference type="SAM" id="SignalP"/>
    </source>
</evidence>
<name>A0ABT3GQ45_9BACT</name>
<dbReference type="EMBL" id="JAPDDT010000015">
    <property type="protein sequence ID" value="MCW1925648.1"/>
    <property type="molecule type" value="Genomic_DNA"/>
</dbReference>
<dbReference type="Proteomes" id="UP001320876">
    <property type="component" value="Unassembled WGS sequence"/>
</dbReference>
<dbReference type="SUPFAM" id="SSF46626">
    <property type="entry name" value="Cytochrome c"/>
    <property type="match status" value="1"/>
</dbReference>
<dbReference type="RefSeq" id="WP_264489754.1">
    <property type="nucleotide sequence ID" value="NZ_JAPDDT010000015.1"/>
</dbReference>
<evidence type="ECO:0000313" key="8">
    <source>
        <dbReference type="EMBL" id="MCW1925648.1"/>
    </source>
</evidence>
<evidence type="ECO:0000256" key="5">
    <source>
        <dbReference type="SAM" id="MobiDB-lite"/>
    </source>
</evidence>